<evidence type="ECO:0000313" key="2">
    <source>
        <dbReference type="EMBL" id="SJN21684.1"/>
    </source>
</evidence>
<proteinExistence type="predicted"/>
<name>A0A1R4IPU9_9MICO</name>
<dbReference type="PANTHER" id="PTHR30383">
    <property type="entry name" value="THIOESTERASE 1/PROTEASE 1/LYSOPHOSPHOLIPASE L1"/>
    <property type="match status" value="1"/>
</dbReference>
<protein>
    <submittedName>
        <fullName evidence="2">Lipase/acylhydrolase family protein</fullName>
    </submittedName>
</protein>
<dbReference type="PANTHER" id="PTHR30383:SF5">
    <property type="entry name" value="SGNH HYDROLASE-TYPE ESTERASE DOMAIN-CONTAINING PROTEIN"/>
    <property type="match status" value="1"/>
</dbReference>
<feature type="domain" description="SGNH hydrolase-type esterase" evidence="1">
    <location>
        <begin position="24"/>
        <end position="198"/>
    </location>
</feature>
<sequence>MNDDLQHLRTALAADDPLVWVMTGDSITHGLTHTGGERNYVDHLHELIRGDMARVRDTVINTAISGWRIVLLLEDFEQRVARWQPDVVTLMVGTNDCSDEGVFPVITAAEFGESVTEFVRRVRAIGAIPVLQTQPGIDVKDAPERARIAEFAQTVREVAARDEVILVDQFARFAELGGGDIAGGLLNDPFHPNAAGQAVLALEFARTLGLAPTPERDRVLPDLAVRGVPRP</sequence>
<reference evidence="2 3" key="1">
    <citation type="submission" date="2017-02" db="EMBL/GenBank/DDBJ databases">
        <authorList>
            <person name="Peterson S.W."/>
        </authorList>
    </citation>
    <scope>NUCLEOTIDE SEQUENCE [LARGE SCALE GENOMIC DNA]</scope>
    <source>
        <strain evidence="2 3">B Mb 05.01</strain>
    </source>
</reference>
<keyword evidence="3" id="KW-1185">Reference proteome</keyword>
<dbReference type="InterPro" id="IPR036514">
    <property type="entry name" value="SGNH_hydro_sf"/>
</dbReference>
<dbReference type="InterPro" id="IPR013830">
    <property type="entry name" value="SGNH_hydro"/>
</dbReference>
<dbReference type="InterPro" id="IPR051532">
    <property type="entry name" value="Ester_Hydrolysis_Enzymes"/>
</dbReference>
<dbReference type="Gene3D" id="3.40.50.1110">
    <property type="entry name" value="SGNH hydrolase"/>
    <property type="match status" value="1"/>
</dbReference>
<dbReference type="RefSeq" id="WP_256971500.1">
    <property type="nucleotide sequence ID" value="NZ_FUKO01000011.1"/>
</dbReference>
<organism evidence="2 3">
    <name type="scientific">Microbacterium esteraromaticum</name>
    <dbReference type="NCBI Taxonomy" id="57043"/>
    <lineage>
        <taxon>Bacteria</taxon>
        <taxon>Bacillati</taxon>
        <taxon>Actinomycetota</taxon>
        <taxon>Actinomycetes</taxon>
        <taxon>Micrococcales</taxon>
        <taxon>Microbacteriaceae</taxon>
        <taxon>Microbacterium</taxon>
    </lineage>
</organism>
<gene>
    <name evidence="2" type="ORF">FM104_03265</name>
</gene>
<accession>A0A1R4IPU9</accession>
<dbReference type="SUPFAM" id="SSF52266">
    <property type="entry name" value="SGNH hydrolase"/>
    <property type="match status" value="1"/>
</dbReference>
<dbReference type="Pfam" id="PF13472">
    <property type="entry name" value="Lipase_GDSL_2"/>
    <property type="match status" value="1"/>
</dbReference>
<evidence type="ECO:0000259" key="1">
    <source>
        <dbReference type="Pfam" id="PF13472"/>
    </source>
</evidence>
<keyword evidence="2" id="KW-0378">Hydrolase</keyword>
<evidence type="ECO:0000313" key="3">
    <source>
        <dbReference type="Proteomes" id="UP000196320"/>
    </source>
</evidence>
<dbReference type="EMBL" id="FUKO01000011">
    <property type="protein sequence ID" value="SJN21684.1"/>
    <property type="molecule type" value="Genomic_DNA"/>
</dbReference>
<dbReference type="GO" id="GO:0004622">
    <property type="term" value="F:phosphatidylcholine lysophospholipase activity"/>
    <property type="evidence" value="ECO:0007669"/>
    <property type="project" value="TreeGrafter"/>
</dbReference>
<dbReference type="Proteomes" id="UP000196320">
    <property type="component" value="Unassembled WGS sequence"/>
</dbReference>
<dbReference type="AlphaFoldDB" id="A0A1R4IPU9"/>